<protein>
    <submittedName>
        <fullName evidence="2">Uncharacterized protein</fullName>
    </submittedName>
</protein>
<evidence type="ECO:0000313" key="3">
    <source>
        <dbReference type="Proteomes" id="UP000617734"/>
    </source>
</evidence>
<proteinExistence type="predicted"/>
<organism evidence="2 3">
    <name type="scientific">Kitasatospora indigofera</name>
    <dbReference type="NCBI Taxonomy" id="67307"/>
    <lineage>
        <taxon>Bacteria</taxon>
        <taxon>Bacillati</taxon>
        <taxon>Actinomycetota</taxon>
        <taxon>Actinomycetes</taxon>
        <taxon>Kitasatosporales</taxon>
        <taxon>Streptomycetaceae</taxon>
        <taxon>Kitasatospora</taxon>
    </lineage>
</organism>
<dbReference type="SUPFAM" id="SSF55729">
    <property type="entry name" value="Acyl-CoA N-acyltransferases (Nat)"/>
    <property type="match status" value="1"/>
</dbReference>
<reference evidence="2" key="1">
    <citation type="journal article" date="2014" name="Int. J. Syst. Evol. Microbiol.">
        <title>Complete genome sequence of Corynebacterium casei LMG S-19264T (=DSM 44701T), isolated from a smear-ripened cheese.</title>
        <authorList>
            <consortium name="US DOE Joint Genome Institute (JGI-PGF)"/>
            <person name="Walter F."/>
            <person name="Albersmeier A."/>
            <person name="Kalinowski J."/>
            <person name="Ruckert C."/>
        </authorList>
    </citation>
    <scope>NUCLEOTIDE SEQUENCE</scope>
    <source>
        <strain evidence="2">JCM 4646</strain>
    </source>
</reference>
<accession>A0A919G6M9</accession>
<reference evidence="2" key="2">
    <citation type="submission" date="2020-09" db="EMBL/GenBank/DDBJ databases">
        <authorList>
            <person name="Sun Q."/>
            <person name="Ohkuma M."/>
        </authorList>
    </citation>
    <scope>NUCLEOTIDE SEQUENCE</scope>
    <source>
        <strain evidence="2">JCM 4646</strain>
    </source>
</reference>
<evidence type="ECO:0000313" key="2">
    <source>
        <dbReference type="EMBL" id="GHH79013.1"/>
    </source>
</evidence>
<name>A0A919G6M9_9ACTN</name>
<dbReference type="GeneID" id="95355961"/>
<feature type="region of interest" description="Disordered" evidence="1">
    <location>
        <begin position="80"/>
        <end position="113"/>
    </location>
</feature>
<keyword evidence="3" id="KW-1185">Reference proteome</keyword>
<gene>
    <name evidence="2" type="ORF">GCM10018781_56060</name>
</gene>
<dbReference type="EMBL" id="BNBO01000040">
    <property type="protein sequence ID" value="GHH79013.1"/>
    <property type="molecule type" value="Genomic_DNA"/>
</dbReference>
<dbReference type="AlphaFoldDB" id="A0A919G6M9"/>
<comment type="caution">
    <text evidence="2">The sequence shown here is derived from an EMBL/GenBank/DDBJ whole genome shotgun (WGS) entry which is preliminary data.</text>
</comment>
<dbReference type="Proteomes" id="UP000617734">
    <property type="component" value="Unassembled WGS sequence"/>
</dbReference>
<sequence>MIDFEVLTASARREGIERFEVVDGGAGTLVSYTVAQWDHRLPRPGRAPCTGVIASVTTDPAHHRRGHARQRLADAGCGQVRLTTSPDGEQRYRRLGFTDPDRAGPIPRTWSAP</sequence>
<dbReference type="Gene3D" id="3.40.630.30">
    <property type="match status" value="1"/>
</dbReference>
<evidence type="ECO:0000256" key="1">
    <source>
        <dbReference type="SAM" id="MobiDB-lite"/>
    </source>
</evidence>
<dbReference type="RefSeq" id="WP_190213706.1">
    <property type="nucleotide sequence ID" value="NZ_BNBO01000040.1"/>
</dbReference>
<dbReference type="InterPro" id="IPR016181">
    <property type="entry name" value="Acyl_CoA_acyltransferase"/>
</dbReference>